<keyword evidence="8 11" id="KW-0675">Receptor</keyword>
<reference evidence="14" key="2">
    <citation type="submission" date="2025-09" db="UniProtKB">
        <authorList>
            <consortium name="Ensembl"/>
        </authorList>
    </citation>
    <scope>IDENTIFICATION</scope>
</reference>
<proteinExistence type="inferred from homology"/>
<comment type="subcellular location">
    <subcellularLocation>
        <location evidence="1">Cell membrane</location>
        <topology evidence="1">Multi-pass membrane protein</topology>
    </subcellularLocation>
</comment>
<keyword evidence="3 11" id="KW-0812">Transmembrane</keyword>
<keyword evidence="5 11" id="KW-0297">G-protein coupled receptor</keyword>
<dbReference type="PROSITE" id="PS50262">
    <property type="entry name" value="G_PROTEIN_RECEP_F1_2"/>
    <property type="match status" value="1"/>
</dbReference>
<dbReference type="Pfam" id="PF00001">
    <property type="entry name" value="7tm_1"/>
    <property type="match status" value="1"/>
</dbReference>
<keyword evidence="2" id="KW-1003">Cell membrane</keyword>
<dbReference type="AlphaFoldDB" id="A0A3Q3AE02"/>
<evidence type="ECO:0000313" key="15">
    <source>
        <dbReference type="Proteomes" id="UP000264800"/>
    </source>
</evidence>
<dbReference type="GO" id="GO:0009897">
    <property type="term" value="C:external side of plasma membrane"/>
    <property type="evidence" value="ECO:0007669"/>
    <property type="project" value="TreeGrafter"/>
</dbReference>
<evidence type="ECO:0000256" key="4">
    <source>
        <dbReference type="ARBA" id="ARBA00022989"/>
    </source>
</evidence>
<dbReference type="STRING" id="37003.ENSKMAP00000014310"/>
<evidence type="ECO:0000256" key="12">
    <source>
        <dbReference type="SAM" id="Phobius"/>
    </source>
</evidence>
<dbReference type="GO" id="GO:0016493">
    <property type="term" value="F:C-C chemokine receptor activity"/>
    <property type="evidence" value="ECO:0007669"/>
    <property type="project" value="TreeGrafter"/>
</dbReference>
<evidence type="ECO:0000313" key="14">
    <source>
        <dbReference type="Ensembl" id="ENSKMAP00000014310.1"/>
    </source>
</evidence>
<name>A0A3Q3AE02_KRYMA</name>
<feature type="transmembrane region" description="Helical" evidence="12">
    <location>
        <begin position="124"/>
        <end position="147"/>
    </location>
</feature>
<dbReference type="InterPro" id="IPR017452">
    <property type="entry name" value="GPCR_Rhodpsn_7TM"/>
</dbReference>
<dbReference type="Ensembl" id="ENSKMAT00000014521.1">
    <property type="protein sequence ID" value="ENSKMAP00000014310.1"/>
    <property type="gene ID" value="ENSKMAG00000010728.1"/>
</dbReference>
<keyword evidence="15" id="KW-1185">Reference proteome</keyword>
<dbReference type="GO" id="GO:0060326">
    <property type="term" value="P:cell chemotaxis"/>
    <property type="evidence" value="ECO:0007669"/>
    <property type="project" value="TreeGrafter"/>
</dbReference>
<accession>A0A3Q3AE02</accession>
<evidence type="ECO:0000256" key="5">
    <source>
        <dbReference type="ARBA" id="ARBA00023040"/>
    </source>
</evidence>
<dbReference type="GO" id="GO:0019957">
    <property type="term" value="F:C-C chemokine binding"/>
    <property type="evidence" value="ECO:0007669"/>
    <property type="project" value="TreeGrafter"/>
</dbReference>
<evidence type="ECO:0000256" key="9">
    <source>
        <dbReference type="ARBA" id="ARBA00023180"/>
    </source>
</evidence>
<dbReference type="SUPFAM" id="SSF81321">
    <property type="entry name" value="Family A G protein-coupled receptor-like"/>
    <property type="match status" value="1"/>
</dbReference>
<evidence type="ECO:0000256" key="10">
    <source>
        <dbReference type="ARBA" id="ARBA00023224"/>
    </source>
</evidence>
<dbReference type="Proteomes" id="UP000264800">
    <property type="component" value="Unplaced"/>
</dbReference>
<dbReference type="PANTHER" id="PTHR10489:SF957">
    <property type="entry name" value="B2 BRADYKININ RECEPTOR"/>
    <property type="match status" value="1"/>
</dbReference>
<keyword evidence="9" id="KW-0325">Glycoprotein</keyword>
<feature type="transmembrane region" description="Helical" evidence="12">
    <location>
        <begin position="49"/>
        <end position="71"/>
    </location>
</feature>
<dbReference type="PANTHER" id="PTHR10489">
    <property type="entry name" value="CELL ADHESION MOLECULE"/>
    <property type="match status" value="1"/>
</dbReference>
<evidence type="ECO:0000259" key="13">
    <source>
        <dbReference type="PROSITE" id="PS50262"/>
    </source>
</evidence>
<evidence type="ECO:0000256" key="7">
    <source>
        <dbReference type="ARBA" id="ARBA00023157"/>
    </source>
</evidence>
<dbReference type="GO" id="GO:0019722">
    <property type="term" value="P:calcium-mediated signaling"/>
    <property type="evidence" value="ECO:0007669"/>
    <property type="project" value="TreeGrafter"/>
</dbReference>
<reference evidence="14" key="1">
    <citation type="submission" date="2025-08" db="UniProtKB">
        <authorList>
            <consortium name="Ensembl"/>
        </authorList>
    </citation>
    <scope>IDENTIFICATION</scope>
</reference>
<evidence type="ECO:0000256" key="1">
    <source>
        <dbReference type="ARBA" id="ARBA00004651"/>
    </source>
</evidence>
<keyword evidence="6 12" id="KW-0472">Membrane</keyword>
<evidence type="ECO:0000256" key="8">
    <source>
        <dbReference type="ARBA" id="ARBA00023170"/>
    </source>
</evidence>
<dbReference type="GO" id="GO:0006955">
    <property type="term" value="P:immune response"/>
    <property type="evidence" value="ECO:0007669"/>
    <property type="project" value="TreeGrafter"/>
</dbReference>
<feature type="transmembrane region" description="Helical" evidence="12">
    <location>
        <begin position="292"/>
        <end position="318"/>
    </location>
</feature>
<dbReference type="PROSITE" id="PS00237">
    <property type="entry name" value="G_PROTEIN_RECEP_F1_1"/>
    <property type="match status" value="1"/>
</dbReference>
<dbReference type="GO" id="GO:0007204">
    <property type="term" value="P:positive regulation of cytosolic calcium ion concentration"/>
    <property type="evidence" value="ECO:0007669"/>
    <property type="project" value="TreeGrafter"/>
</dbReference>
<keyword evidence="10 11" id="KW-0807">Transducer</keyword>
<feature type="transmembrane region" description="Helical" evidence="12">
    <location>
        <begin position="83"/>
        <end position="104"/>
    </location>
</feature>
<keyword evidence="7" id="KW-1015">Disulfide bond</keyword>
<dbReference type="PRINTS" id="PR00425">
    <property type="entry name" value="BRADYKININR"/>
</dbReference>
<dbReference type="InterPro" id="IPR000276">
    <property type="entry name" value="GPCR_Rhodpsn"/>
</dbReference>
<dbReference type="InterPro" id="IPR050119">
    <property type="entry name" value="CCR1-9-like"/>
</dbReference>
<organism evidence="14 15">
    <name type="scientific">Kryptolebias marmoratus</name>
    <name type="common">Mangrove killifish</name>
    <name type="synonym">Rivulus marmoratus</name>
    <dbReference type="NCBI Taxonomy" id="37003"/>
    <lineage>
        <taxon>Eukaryota</taxon>
        <taxon>Metazoa</taxon>
        <taxon>Chordata</taxon>
        <taxon>Craniata</taxon>
        <taxon>Vertebrata</taxon>
        <taxon>Euteleostomi</taxon>
        <taxon>Actinopterygii</taxon>
        <taxon>Neopterygii</taxon>
        <taxon>Teleostei</taxon>
        <taxon>Neoteleostei</taxon>
        <taxon>Acanthomorphata</taxon>
        <taxon>Ovalentaria</taxon>
        <taxon>Atherinomorphae</taxon>
        <taxon>Cyprinodontiformes</taxon>
        <taxon>Rivulidae</taxon>
        <taxon>Kryptolebias</taxon>
    </lineage>
</organism>
<dbReference type="InterPro" id="IPR000496">
    <property type="entry name" value="Brdyknn_rcpt"/>
</dbReference>
<evidence type="ECO:0000256" key="6">
    <source>
        <dbReference type="ARBA" id="ARBA00023136"/>
    </source>
</evidence>
<evidence type="ECO:0000256" key="2">
    <source>
        <dbReference type="ARBA" id="ARBA00022475"/>
    </source>
</evidence>
<sequence length="358" mass="41181">MEELNKKMKSELVLLPPANMTFWTEDQNQTSDSRCIFDNEDWTYTVVPVYILVISLLGIVLNVFVLLVFCLHKKSCSTPEIYLSNLAAADFFLVSILLLHAVSLSNRHNWTFGQAMCKVSYMSIIMNSFCSIYFLVLVSIDRFLALVHPLSYKRIRRSIFAKLGCLLVWILGFLFTLPALIYRELLQHNNRTLCSISNLSFTTKMTVSSVNSVVRFIIPVFIISFCTIKNIKALKNRLVHGVNAKKTDQKATTLILAVLLAFLICWVPFHLIRFLYLLHDAEIITECKTLRILYICGQIFTYLAYFNSVLNPILYVVVGKNFRQKVKELFSQWNHERITTVSHTSTSTNLSRVVNHII</sequence>
<protein>
    <submittedName>
        <fullName evidence="14">Bradykinin receptor B2</fullName>
    </submittedName>
</protein>
<dbReference type="GO" id="GO:0004947">
    <property type="term" value="F:bradykinin receptor activity"/>
    <property type="evidence" value="ECO:0007669"/>
    <property type="project" value="InterPro"/>
</dbReference>
<evidence type="ECO:0000256" key="3">
    <source>
        <dbReference type="ARBA" id="ARBA00022692"/>
    </source>
</evidence>
<dbReference type="GeneTree" id="ENSGT01130000278308"/>
<feature type="transmembrane region" description="Helical" evidence="12">
    <location>
        <begin position="159"/>
        <end position="181"/>
    </location>
</feature>
<comment type="similarity">
    <text evidence="11">Belongs to the G-protein coupled receptor 1 family.</text>
</comment>
<dbReference type="PRINTS" id="PR00237">
    <property type="entry name" value="GPCRRHODOPSN"/>
</dbReference>
<feature type="transmembrane region" description="Helical" evidence="12">
    <location>
        <begin position="251"/>
        <end position="272"/>
    </location>
</feature>
<feature type="domain" description="G-protein coupled receptors family 1 profile" evidence="13">
    <location>
        <begin position="61"/>
        <end position="315"/>
    </location>
</feature>
<feature type="transmembrane region" description="Helical" evidence="12">
    <location>
        <begin position="213"/>
        <end position="231"/>
    </location>
</feature>
<dbReference type="Gene3D" id="1.20.1070.10">
    <property type="entry name" value="Rhodopsin 7-helix transmembrane proteins"/>
    <property type="match status" value="1"/>
</dbReference>
<keyword evidence="4 12" id="KW-1133">Transmembrane helix</keyword>
<dbReference type="OMA" id="FCTIKNI"/>
<evidence type="ECO:0000256" key="11">
    <source>
        <dbReference type="RuleBase" id="RU000688"/>
    </source>
</evidence>